<comment type="caution">
    <text evidence="2">The sequence shown here is derived from an EMBL/GenBank/DDBJ whole genome shotgun (WGS) entry which is preliminary data.</text>
</comment>
<reference evidence="2" key="1">
    <citation type="submission" date="2023-03" db="EMBL/GenBank/DDBJ databases">
        <title>Massive genome expansion in bonnet fungi (Mycena s.s.) driven by repeated elements and novel gene families across ecological guilds.</title>
        <authorList>
            <consortium name="Lawrence Berkeley National Laboratory"/>
            <person name="Harder C.B."/>
            <person name="Miyauchi S."/>
            <person name="Viragh M."/>
            <person name="Kuo A."/>
            <person name="Thoen E."/>
            <person name="Andreopoulos B."/>
            <person name="Lu D."/>
            <person name="Skrede I."/>
            <person name="Drula E."/>
            <person name="Henrissat B."/>
            <person name="Morin E."/>
            <person name="Kohler A."/>
            <person name="Barry K."/>
            <person name="LaButti K."/>
            <person name="Morin E."/>
            <person name="Salamov A."/>
            <person name="Lipzen A."/>
            <person name="Mereny Z."/>
            <person name="Hegedus B."/>
            <person name="Baldrian P."/>
            <person name="Stursova M."/>
            <person name="Weitz H."/>
            <person name="Taylor A."/>
            <person name="Grigoriev I.V."/>
            <person name="Nagy L.G."/>
            <person name="Martin F."/>
            <person name="Kauserud H."/>
        </authorList>
    </citation>
    <scope>NUCLEOTIDE SEQUENCE</scope>
    <source>
        <strain evidence="2">CBHHK188m</strain>
    </source>
</reference>
<feature type="domain" description="Novel STAND NTPase 1" evidence="1">
    <location>
        <begin position="6"/>
        <end position="144"/>
    </location>
</feature>
<keyword evidence="3" id="KW-1185">Reference proteome</keyword>
<dbReference type="PANTHER" id="PTHR47691">
    <property type="entry name" value="REGULATOR-RELATED"/>
    <property type="match status" value="1"/>
</dbReference>
<sequence>IPPAPQIFHGRELELQEVVELLKQDSSRVAILGPGGIGKTSLARKVLHHPEVLTKYSNRHFIPCNSSLTCTDLISNIASHLGLKNEGATSRSILQHFKCTGPSLLILDNLETTWEPMLSRQGVENFLSILADIPQLALVITLRGAQRPEKIKWTRPFLQPLTPLSNSAALQMFMDIADADPDDSQVQSLLNFTGNLPLAVGLMANVAGYEGCDRALARWEQENIRLLSDGYDQRSSLEISIMLSYSSPRMTSGAQELLGILSMLPDGLSDADLIHSQLPIANILSCKATLLQVSLAYMGTTGNAPRLMSLVPIREYIRDIHPPTPMLKGRLRQYFHQILHIRNPGLAWIAPDNLVQVKNVFGNCHSLLSEALS</sequence>
<feature type="non-terminal residue" evidence="2">
    <location>
        <position position="1"/>
    </location>
</feature>
<dbReference type="Gene3D" id="3.40.50.300">
    <property type="entry name" value="P-loop containing nucleotide triphosphate hydrolases"/>
    <property type="match status" value="1"/>
</dbReference>
<organism evidence="2 3">
    <name type="scientific">Mycena maculata</name>
    <dbReference type="NCBI Taxonomy" id="230809"/>
    <lineage>
        <taxon>Eukaryota</taxon>
        <taxon>Fungi</taxon>
        <taxon>Dikarya</taxon>
        <taxon>Basidiomycota</taxon>
        <taxon>Agaricomycotina</taxon>
        <taxon>Agaricomycetes</taxon>
        <taxon>Agaricomycetidae</taxon>
        <taxon>Agaricales</taxon>
        <taxon>Marasmiineae</taxon>
        <taxon>Mycenaceae</taxon>
        <taxon>Mycena</taxon>
    </lineage>
</organism>
<dbReference type="PANTHER" id="PTHR47691:SF3">
    <property type="entry name" value="HTH-TYPE TRANSCRIPTIONAL REGULATOR RV0890C-RELATED"/>
    <property type="match status" value="1"/>
</dbReference>
<dbReference type="GO" id="GO:0016787">
    <property type="term" value="F:hydrolase activity"/>
    <property type="evidence" value="ECO:0007669"/>
    <property type="project" value="UniProtKB-KW"/>
</dbReference>
<evidence type="ECO:0000313" key="2">
    <source>
        <dbReference type="EMBL" id="KAJ7750745.1"/>
    </source>
</evidence>
<dbReference type="InterPro" id="IPR027417">
    <property type="entry name" value="P-loop_NTPase"/>
</dbReference>
<dbReference type="SUPFAM" id="SSF52540">
    <property type="entry name" value="P-loop containing nucleoside triphosphate hydrolases"/>
    <property type="match status" value="1"/>
</dbReference>
<keyword evidence="2" id="KW-0378">Hydrolase</keyword>
<gene>
    <name evidence="2" type="ORF">DFH07DRAFT_718073</name>
</gene>
<dbReference type="InterPro" id="IPR049052">
    <property type="entry name" value="nSTAND1"/>
</dbReference>
<name>A0AAD7N8X2_9AGAR</name>
<evidence type="ECO:0000313" key="3">
    <source>
        <dbReference type="Proteomes" id="UP001215280"/>
    </source>
</evidence>
<feature type="non-terminal residue" evidence="2">
    <location>
        <position position="373"/>
    </location>
</feature>
<dbReference type="Proteomes" id="UP001215280">
    <property type="component" value="Unassembled WGS sequence"/>
</dbReference>
<accession>A0AAD7N8X2</accession>
<dbReference type="Pfam" id="PF20703">
    <property type="entry name" value="nSTAND1"/>
    <property type="match status" value="1"/>
</dbReference>
<dbReference type="EMBL" id="JARJLG010000081">
    <property type="protein sequence ID" value="KAJ7750745.1"/>
    <property type="molecule type" value="Genomic_DNA"/>
</dbReference>
<dbReference type="PRINTS" id="PR00364">
    <property type="entry name" value="DISEASERSIST"/>
</dbReference>
<dbReference type="AlphaFoldDB" id="A0AAD7N8X2"/>
<protein>
    <submittedName>
        <fullName evidence="2">P-loop containing nucleoside triphosphate hydrolase protein</fullName>
    </submittedName>
</protein>
<proteinExistence type="predicted"/>
<evidence type="ECO:0000259" key="1">
    <source>
        <dbReference type="Pfam" id="PF20703"/>
    </source>
</evidence>